<accession>A0A379A9M3</accession>
<dbReference type="EMBL" id="UGSO01000001">
    <property type="protein sequence ID" value="SUB14209.1"/>
    <property type="molecule type" value="Genomic_DNA"/>
</dbReference>
<name>A0A379A9M3_ENTAG</name>
<evidence type="ECO:0000313" key="1">
    <source>
        <dbReference type="EMBL" id="SUB14209.1"/>
    </source>
</evidence>
<gene>
    <name evidence="1" type="primary">dnaC_1</name>
    <name evidence="1" type="ORF">NCTC9381_00041</name>
</gene>
<dbReference type="AlphaFoldDB" id="A0A379A9M3"/>
<evidence type="ECO:0000313" key="2">
    <source>
        <dbReference type="Proteomes" id="UP000254640"/>
    </source>
</evidence>
<dbReference type="Proteomes" id="UP000254640">
    <property type="component" value="Unassembled WGS sequence"/>
</dbReference>
<organism evidence="1 2">
    <name type="scientific">Enterobacter agglomerans</name>
    <name type="common">Erwinia herbicola</name>
    <name type="synonym">Pantoea agglomerans</name>
    <dbReference type="NCBI Taxonomy" id="549"/>
    <lineage>
        <taxon>Bacteria</taxon>
        <taxon>Pseudomonadati</taxon>
        <taxon>Pseudomonadota</taxon>
        <taxon>Gammaproteobacteria</taxon>
        <taxon>Enterobacterales</taxon>
        <taxon>Erwiniaceae</taxon>
        <taxon>Pantoea</taxon>
        <taxon>Pantoea agglomerans group</taxon>
    </lineage>
</organism>
<sequence length="71" mass="8315">MKTPNDLFNRLKKMMPAGTRPKFANGEELLAWNQEQGRLRSEAIVRENRAMKMQRVNGPFRHSRAAYELLI</sequence>
<reference evidence="1 2" key="1">
    <citation type="submission" date="2018-06" db="EMBL/GenBank/DDBJ databases">
        <authorList>
            <consortium name="Pathogen Informatics"/>
            <person name="Doyle S."/>
        </authorList>
    </citation>
    <scope>NUCLEOTIDE SEQUENCE [LARGE SCALE GENOMIC DNA]</scope>
    <source>
        <strain evidence="1 2">NCTC9381</strain>
    </source>
</reference>
<keyword evidence="2" id="KW-1185">Reference proteome</keyword>
<proteinExistence type="predicted"/>
<protein>
    <submittedName>
        <fullName evidence="1">DNA replication protein dnaC</fullName>
    </submittedName>
</protein>